<dbReference type="EMBL" id="CASHTH010004418">
    <property type="protein sequence ID" value="CAI8057045.1"/>
    <property type="molecule type" value="Genomic_DNA"/>
</dbReference>
<evidence type="ECO:0000313" key="4">
    <source>
        <dbReference type="Proteomes" id="UP001174909"/>
    </source>
</evidence>
<dbReference type="AlphaFoldDB" id="A0AA35TYV4"/>
<comment type="caution">
    <text evidence="3">The sequence shown here is derived from an EMBL/GenBank/DDBJ whole genome shotgun (WGS) entry which is preliminary data.</text>
</comment>
<feature type="chain" id="PRO_5041421876" evidence="1">
    <location>
        <begin position="20"/>
        <end position="444"/>
    </location>
</feature>
<keyword evidence="1" id="KW-0732">Signal</keyword>
<gene>
    <name evidence="3" type="ORF">GBAR_LOCUS31070</name>
</gene>
<feature type="signal peptide" evidence="1">
    <location>
        <begin position="1"/>
        <end position="19"/>
    </location>
</feature>
<protein>
    <submittedName>
        <fullName evidence="3">IgGFc-binding protein</fullName>
    </submittedName>
</protein>
<dbReference type="Pfam" id="PF17517">
    <property type="entry name" value="IgGFc_binding"/>
    <property type="match status" value="1"/>
</dbReference>
<evidence type="ECO:0000259" key="2">
    <source>
        <dbReference type="Pfam" id="PF17517"/>
    </source>
</evidence>
<dbReference type="PANTHER" id="PTHR46534:SF1">
    <property type="entry name" value="IGGFC-BINDING PROTEIN N-TERMINAL DOMAIN-CONTAINING PROTEIN"/>
    <property type="match status" value="1"/>
</dbReference>
<reference evidence="3" key="1">
    <citation type="submission" date="2023-03" db="EMBL/GenBank/DDBJ databases">
        <authorList>
            <person name="Steffen K."/>
            <person name="Cardenas P."/>
        </authorList>
    </citation>
    <scope>NUCLEOTIDE SEQUENCE</scope>
</reference>
<feature type="non-terminal residue" evidence="3">
    <location>
        <position position="444"/>
    </location>
</feature>
<proteinExistence type="predicted"/>
<name>A0AA35TYV4_GEOBA</name>
<feature type="domain" description="IgGFc-binding protein N-terminal" evidence="2">
    <location>
        <begin position="275"/>
        <end position="440"/>
    </location>
</feature>
<organism evidence="3 4">
    <name type="scientific">Geodia barretti</name>
    <name type="common">Barrett's horny sponge</name>
    <dbReference type="NCBI Taxonomy" id="519541"/>
    <lineage>
        <taxon>Eukaryota</taxon>
        <taxon>Metazoa</taxon>
        <taxon>Porifera</taxon>
        <taxon>Demospongiae</taxon>
        <taxon>Heteroscleromorpha</taxon>
        <taxon>Tetractinellida</taxon>
        <taxon>Astrophorina</taxon>
        <taxon>Geodiidae</taxon>
        <taxon>Geodia</taxon>
    </lineage>
</organism>
<dbReference type="PANTHER" id="PTHR46534">
    <property type="entry name" value="IGGFC_BINDING DOMAIN-CONTAINING PROTEIN"/>
    <property type="match status" value="1"/>
</dbReference>
<keyword evidence="4" id="KW-1185">Reference proteome</keyword>
<dbReference type="InterPro" id="IPR035234">
    <property type="entry name" value="IgGFc-bd_N"/>
</dbReference>
<dbReference type="Proteomes" id="UP001174909">
    <property type="component" value="Unassembled WGS sequence"/>
</dbReference>
<evidence type="ECO:0000313" key="3">
    <source>
        <dbReference type="EMBL" id="CAI8057045.1"/>
    </source>
</evidence>
<accession>A0AA35TYV4</accession>
<evidence type="ECO:0000256" key="1">
    <source>
        <dbReference type="SAM" id="SignalP"/>
    </source>
</evidence>
<sequence>MLFQIVITLGVLAQVGVFAIDDRILERASNGTSVVLLTVAYLQQTTIFSDDNGMLRRIAYVETRDGARLSDNIWAVSEEGLQLTQASDHPTLNVKHNLISRELDIDWIAVDWEELQRPLYSAVAARLLLFLAPERLPDVNDIDGQAAFWKKYYNTNGSVSEFTGASFELEGNVLESYSSEFFVAFGRNDADGRDSPTLRLFISSIEPDPVLVTVDTHRGFSFSGFATNNETLSVEIPNTFQVFSSDERDKGIRVTADGQSSIVVYGLNYDTFTSDAFLALPCDRLPVDQYEYYGVSYSGGGHGLSHILIVACENGTVFQIGSRVIEINQMESYFWESDSVTGTRVISNKPLVMYVGHRCTDIPSYSSACDHITEQVPPTAIWGTTFMSSSYAGRASGDLYRILASQSSTSVTVNCSTLSEVLTYNLDTAGSWQENYTPDKSFCS</sequence>